<evidence type="ECO:0000313" key="1">
    <source>
        <dbReference type="EMBL" id="AHC15422.1"/>
    </source>
</evidence>
<dbReference type="InterPro" id="IPR013078">
    <property type="entry name" value="His_Pase_superF_clade-1"/>
</dbReference>
<dbReference type="Pfam" id="PF00300">
    <property type="entry name" value="His_Phos_1"/>
    <property type="match status" value="1"/>
</dbReference>
<dbReference type="HOGENOM" id="CLU_2304035_0_0_12"/>
<name>V5WHW7_9SPIO</name>
<keyword evidence="2" id="KW-1185">Reference proteome</keyword>
<evidence type="ECO:0008006" key="3">
    <source>
        <dbReference type="Google" id="ProtNLM"/>
    </source>
</evidence>
<evidence type="ECO:0000313" key="2">
    <source>
        <dbReference type="Proteomes" id="UP000018680"/>
    </source>
</evidence>
<sequence length="100" mass="11634">MDFGDWEGRTYEDLWRDEPAYRHWTENWQSAQIPGGESLPMVNKRVWKFITALPEGPALLLTHAGVIRLVWAQTLAESLEHAMSRSVPFFELMDQIPVKH</sequence>
<dbReference type="EMBL" id="CP006939">
    <property type="protein sequence ID" value="AHC15422.1"/>
    <property type="molecule type" value="Genomic_DNA"/>
</dbReference>
<organism evidence="1 2">
    <name type="scientific">Salinispira pacifica</name>
    <dbReference type="NCBI Taxonomy" id="1307761"/>
    <lineage>
        <taxon>Bacteria</taxon>
        <taxon>Pseudomonadati</taxon>
        <taxon>Spirochaetota</taxon>
        <taxon>Spirochaetia</taxon>
        <taxon>Spirochaetales</taxon>
        <taxon>Spirochaetaceae</taxon>
        <taxon>Salinispira</taxon>
    </lineage>
</organism>
<dbReference type="KEGG" id="slr:L21SP2_2053"/>
<proteinExistence type="predicted"/>
<dbReference type="SUPFAM" id="SSF53254">
    <property type="entry name" value="Phosphoglycerate mutase-like"/>
    <property type="match status" value="1"/>
</dbReference>
<dbReference type="InterPro" id="IPR029033">
    <property type="entry name" value="His_PPase_superfam"/>
</dbReference>
<reference evidence="1 2" key="1">
    <citation type="journal article" date="2015" name="Stand. Genomic Sci.">
        <title>Complete genome sequence and description of Salinispira pacifica gen. nov., sp. nov., a novel spirochaete isolated form a hypersaline microbial mat.</title>
        <authorList>
            <person name="Ben Hania W."/>
            <person name="Joseph M."/>
            <person name="Schumann P."/>
            <person name="Bunk B."/>
            <person name="Fiebig A."/>
            <person name="Sproer C."/>
            <person name="Klenk H.P."/>
            <person name="Fardeau M.L."/>
            <person name="Spring S."/>
        </authorList>
    </citation>
    <scope>NUCLEOTIDE SEQUENCE [LARGE SCALE GENOMIC DNA]</scope>
    <source>
        <strain evidence="1 2">L21-RPul-D2</strain>
    </source>
</reference>
<protein>
    <recommendedName>
        <fullName evidence="3">Alpha-ribazole-5'-phosphate phosphatase</fullName>
    </recommendedName>
</protein>
<dbReference type="STRING" id="1307761.L21SP2_2053"/>
<dbReference type="Gene3D" id="3.40.50.1240">
    <property type="entry name" value="Phosphoglycerate mutase-like"/>
    <property type="match status" value="1"/>
</dbReference>
<dbReference type="Proteomes" id="UP000018680">
    <property type="component" value="Chromosome"/>
</dbReference>
<accession>V5WHW7</accession>
<dbReference type="AlphaFoldDB" id="V5WHW7"/>
<gene>
    <name evidence="1" type="ORF">L21SP2_2053</name>
</gene>